<evidence type="ECO:0008006" key="3">
    <source>
        <dbReference type="Google" id="ProtNLM"/>
    </source>
</evidence>
<evidence type="ECO:0000313" key="2">
    <source>
        <dbReference type="Proteomes" id="UP000235672"/>
    </source>
</evidence>
<keyword evidence="2" id="KW-1185">Reference proteome</keyword>
<proteinExistence type="predicted"/>
<evidence type="ECO:0000313" key="1">
    <source>
        <dbReference type="EMBL" id="PMD13724.1"/>
    </source>
</evidence>
<dbReference type="OrthoDB" id="539213at2759"/>
<dbReference type="AlphaFoldDB" id="A0A2J6PI78"/>
<organism evidence="1 2">
    <name type="scientific">Hyaloscypha hepaticicola</name>
    <dbReference type="NCBI Taxonomy" id="2082293"/>
    <lineage>
        <taxon>Eukaryota</taxon>
        <taxon>Fungi</taxon>
        <taxon>Dikarya</taxon>
        <taxon>Ascomycota</taxon>
        <taxon>Pezizomycotina</taxon>
        <taxon>Leotiomycetes</taxon>
        <taxon>Helotiales</taxon>
        <taxon>Hyaloscyphaceae</taxon>
        <taxon>Hyaloscypha</taxon>
    </lineage>
</organism>
<name>A0A2J6PI78_9HELO</name>
<dbReference type="Proteomes" id="UP000235672">
    <property type="component" value="Unassembled WGS sequence"/>
</dbReference>
<sequence length="374" mass="41818">MVFFPAGTLAFLEGLRSNHLHDCAVITQKNLKAKYYCRKYLEARSALKLVVIVPNASVSNPLSLFQILQIDQLQTAQLQLDQLQLDQLQEHTSLKLVVIVPNASVSNPLSLFQILQIDQLQTAQLQLDQLQLDQLQEHTSLKLVVIVPNISDRSTTGQNGLSIQPEGVAVSPFDVLFDQVGRSPQIYNPQIPFTPGNYYRGVLLVEYMSVIDDQPPTGGHNWYSALRLPDDTPGRLVEIPFGVPERAQADGMIEETEEGQYKCTLGNCPNHPDLEFVVIWAHFTEGQEPMEQDNNENDDGEDSDEIYKDLRARVKNGRGVPCDECSKNRRACSRKLKPGGPPKCDVCVGRGVECTWDTVGGSRRRGLKPREEQN</sequence>
<dbReference type="STRING" id="1745343.A0A2J6PI78"/>
<protein>
    <recommendedName>
        <fullName evidence="3">Zn(2)-C6 fungal-type domain-containing protein</fullName>
    </recommendedName>
</protein>
<accession>A0A2J6PI78</accession>
<dbReference type="EMBL" id="KZ613528">
    <property type="protein sequence ID" value="PMD13724.1"/>
    <property type="molecule type" value="Genomic_DNA"/>
</dbReference>
<reference evidence="1 2" key="1">
    <citation type="submission" date="2016-05" db="EMBL/GenBank/DDBJ databases">
        <title>A degradative enzymes factory behind the ericoid mycorrhizal symbiosis.</title>
        <authorList>
            <consortium name="DOE Joint Genome Institute"/>
            <person name="Martino E."/>
            <person name="Morin E."/>
            <person name="Grelet G."/>
            <person name="Kuo A."/>
            <person name="Kohler A."/>
            <person name="Daghino S."/>
            <person name="Barry K."/>
            <person name="Choi C."/>
            <person name="Cichocki N."/>
            <person name="Clum A."/>
            <person name="Copeland A."/>
            <person name="Hainaut M."/>
            <person name="Haridas S."/>
            <person name="Labutti K."/>
            <person name="Lindquist E."/>
            <person name="Lipzen A."/>
            <person name="Khouja H.-R."/>
            <person name="Murat C."/>
            <person name="Ohm R."/>
            <person name="Olson A."/>
            <person name="Spatafora J."/>
            <person name="Veneault-Fourrey C."/>
            <person name="Henrissat B."/>
            <person name="Grigoriev I."/>
            <person name="Martin F."/>
            <person name="Perotto S."/>
        </authorList>
    </citation>
    <scope>NUCLEOTIDE SEQUENCE [LARGE SCALE GENOMIC DNA]</scope>
    <source>
        <strain evidence="1 2">UAMH 7357</strain>
    </source>
</reference>
<gene>
    <name evidence="1" type="ORF">NA56DRAFT_755495</name>
</gene>